<sequence>MSALAMDTTAQSDIALVVIDATKRFVRKKKIEDPIDEDDFEDLDEGKDSKFPKKPIGNEEGTLSLDEDLRIEAPIFKSGDKIGESKKSYFYSNSYYNINIFKGNGSLLVDLTFDEDGNPSPILDK</sequence>
<reference evidence="2 3" key="1">
    <citation type="journal article" date="2023" name="G3 (Bethesda)">
        <title>A chromosome-level genome assembly of Zasmidium syzygii isolated from banana leaves.</title>
        <authorList>
            <person name="van Westerhoven A.C."/>
            <person name="Mehrabi R."/>
            <person name="Talebi R."/>
            <person name="Steentjes M.B.F."/>
            <person name="Corcolon B."/>
            <person name="Chong P.A."/>
            <person name="Kema G.H.J."/>
            <person name="Seidl M.F."/>
        </authorList>
    </citation>
    <scope>NUCLEOTIDE SEQUENCE [LARGE SCALE GENOMIC DNA]</scope>
    <source>
        <strain evidence="2 3">P124</strain>
    </source>
</reference>
<evidence type="ECO:0000256" key="1">
    <source>
        <dbReference type="SAM" id="MobiDB-lite"/>
    </source>
</evidence>
<proteinExistence type="predicted"/>
<protein>
    <submittedName>
        <fullName evidence="2">Uncharacterized protein</fullName>
    </submittedName>
</protein>
<name>A0ABR0EYV6_ZASCE</name>
<gene>
    <name evidence="2" type="ORF">PRZ48_004215</name>
</gene>
<organism evidence="2 3">
    <name type="scientific">Zasmidium cellare</name>
    <name type="common">Wine cellar mold</name>
    <name type="synonym">Racodium cellare</name>
    <dbReference type="NCBI Taxonomy" id="395010"/>
    <lineage>
        <taxon>Eukaryota</taxon>
        <taxon>Fungi</taxon>
        <taxon>Dikarya</taxon>
        <taxon>Ascomycota</taxon>
        <taxon>Pezizomycotina</taxon>
        <taxon>Dothideomycetes</taxon>
        <taxon>Dothideomycetidae</taxon>
        <taxon>Mycosphaerellales</taxon>
        <taxon>Mycosphaerellaceae</taxon>
        <taxon>Zasmidium</taxon>
    </lineage>
</organism>
<comment type="caution">
    <text evidence="2">The sequence shown here is derived from an EMBL/GenBank/DDBJ whole genome shotgun (WGS) entry which is preliminary data.</text>
</comment>
<accession>A0ABR0EYV6</accession>
<keyword evidence="3" id="KW-1185">Reference proteome</keyword>
<dbReference type="Proteomes" id="UP001305779">
    <property type="component" value="Unassembled WGS sequence"/>
</dbReference>
<dbReference type="EMBL" id="JAXOVC010000002">
    <property type="protein sequence ID" value="KAK4506250.1"/>
    <property type="molecule type" value="Genomic_DNA"/>
</dbReference>
<evidence type="ECO:0000313" key="3">
    <source>
        <dbReference type="Proteomes" id="UP001305779"/>
    </source>
</evidence>
<feature type="region of interest" description="Disordered" evidence="1">
    <location>
        <begin position="36"/>
        <end position="61"/>
    </location>
</feature>
<feature type="compositionally biased region" description="Acidic residues" evidence="1">
    <location>
        <begin position="36"/>
        <end position="45"/>
    </location>
</feature>
<evidence type="ECO:0000313" key="2">
    <source>
        <dbReference type="EMBL" id="KAK4506250.1"/>
    </source>
</evidence>